<dbReference type="InterPro" id="IPR006048">
    <property type="entry name" value="A-amylase/branching_C"/>
</dbReference>
<dbReference type="InterPro" id="IPR004193">
    <property type="entry name" value="Glyco_hydro_13_N"/>
</dbReference>
<evidence type="ECO:0000313" key="11">
    <source>
        <dbReference type="Proteomes" id="UP000243525"/>
    </source>
</evidence>
<dbReference type="SUPFAM" id="SSF81296">
    <property type="entry name" value="E set domains"/>
    <property type="match status" value="1"/>
</dbReference>
<feature type="active site" description="Nucleophile" evidence="8">
    <location>
        <position position="326"/>
    </location>
</feature>
<dbReference type="AlphaFoldDB" id="A0A2T5BYI2"/>
<dbReference type="InterPro" id="IPR017853">
    <property type="entry name" value="GH"/>
</dbReference>
<keyword evidence="11" id="KW-1185">Reference proteome</keyword>
<reference evidence="10 11" key="1">
    <citation type="submission" date="2018-04" db="EMBL/GenBank/DDBJ databases">
        <title>Genomic Encyclopedia of Archaeal and Bacterial Type Strains, Phase II (KMG-II): from individual species to whole genera.</title>
        <authorList>
            <person name="Goeker M."/>
        </authorList>
    </citation>
    <scope>NUCLEOTIDE SEQUENCE [LARGE SCALE GENOMIC DNA]</scope>
    <source>
        <strain evidence="10 11">DSM 28823</strain>
    </source>
</reference>
<dbReference type="PANTHER" id="PTHR43651:SF3">
    <property type="entry name" value="1,4-ALPHA-GLUCAN-BRANCHING ENZYME"/>
    <property type="match status" value="1"/>
</dbReference>
<sequence>METLKLIENDPWLKVHSQVILSRYQEAIQKENELTQGQSLREFANGYNYYGLHRTDDQWIFRDWAPNATAIYLIGECNHWAKEEAYRFQSVGNGNWELVLGHDQLKHGDLYAFHIEWDGGQGTRIPAWVNRAVQDDTTKLFSAQVWGPEQTYQWKNPDFSRGDDAPLVYESHVGMAGEEERVHSYNEFREQVLPRIKAAGYNTVQLMAVPEHPYYGSFGYHVSSFFAPSSRFGTPDELKALIDEAHGMGLAVIMDLVHSHAVKNENEGLGRYDGTRYQFFHDGGKGEHPAWDSYCFNYGKNEVLHFLLSNIRWWLEEFKFDGFRFDGVTSMLYFDHGLGKAFTGYDDYYNANVDVEATTYFYLANKLIHEINPKALSIAEEMSGMPGLASPLADGGLGFDYRMAMGVPDFWIKLIKEVADENWDVGQIFYELTSKRMDEKVVSYAESHDQALVGDKTIIFRLIDKEMYFSMRKDQPNMTVDRGIALHKMIRLITAATAGGSYLNFMGNEFGHPEWIDFPREGNNWSFKHARRLWSIAEDKELRFHWLADFDREMIHWIQDHHVLNIPEVYHRFDNKGDQILAFQRGDYLLVFNFNPVQSFTGYGIPLEASKWKILFDTDEDRFGGQGRIDHSMTYYTKPSGGLTSQHYLNLYLPARTAMVLKKQAFKRVR</sequence>
<protein>
    <recommendedName>
        <fullName evidence="4">1,4-alpha-glucan branching enzyme</fullName>
        <ecNumber evidence="4">2.4.1.18</ecNumber>
    </recommendedName>
</protein>
<dbReference type="FunFam" id="2.60.40.1180:FF:000050">
    <property type="entry name" value="1,4-alpha-glucan branching enzyme"/>
    <property type="match status" value="1"/>
</dbReference>
<dbReference type="InterPro" id="IPR006047">
    <property type="entry name" value="GH13_cat_dom"/>
</dbReference>
<dbReference type="InterPro" id="IPR013783">
    <property type="entry name" value="Ig-like_fold"/>
</dbReference>
<comment type="caution">
    <text evidence="10">The sequence shown here is derived from an EMBL/GenBank/DDBJ whole genome shotgun (WGS) entry which is preliminary data.</text>
</comment>
<dbReference type="EC" id="2.4.1.18" evidence="4"/>
<gene>
    <name evidence="10" type="ORF">C8N47_11915</name>
</gene>
<feature type="active site" description="Proton donor" evidence="8">
    <location>
        <position position="380"/>
    </location>
</feature>
<dbReference type="InterPro" id="IPR014756">
    <property type="entry name" value="Ig_E-set"/>
</dbReference>
<evidence type="ECO:0000256" key="8">
    <source>
        <dbReference type="PIRSR" id="PIRSR000463-1"/>
    </source>
</evidence>
<comment type="function">
    <text evidence="2">Catalyzes the formation of the alpha-1,6-glucosidic linkages in glycogen by scission of a 1,4-alpha-linked oligosaccharide from growing alpha-1,4-glucan chains and the subsequent attachment of the oligosaccharide to the alpha-1,6 position.</text>
</comment>
<keyword evidence="7" id="KW-0119">Carbohydrate metabolism</keyword>
<name>A0A2T5BYI2_9BACT</name>
<dbReference type="PIRSF" id="PIRSF000463">
    <property type="entry name" value="GlgB"/>
    <property type="match status" value="1"/>
</dbReference>
<dbReference type="Pfam" id="PF00128">
    <property type="entry name" value="Alpha-amylase"/>
    <property type="match status" value="1"/>
</dbReference>
<dbReference type="Gene3D" id="3.20.20.80">
    <property type="entry name" value="Glycosidases"/>
    <property type="match status" value="1"/>
</dbReference>
<dbReference type="GO" id="GO:0005737">
    <property type="term" value="C:cytoplasm"/>
    <property type="evidence" value="ECO:0007669"/>
    <property type="project" value="TreeGrafter"/>
</dbReference>
<keyword evidence="5" id="KW-0328">Glycosyltransferase</keyword>
<comment type="similarity">
    <text evidence="3">Belongs to the glycosyl hydrolase 13 family. GlgB subfamily.</text>
</comment>
<dbReference type="Pfam" id="PF02922">
    <property type="entry name" value="CBM_48"/>
    <property type="match status" value="1"/>
</dbReference>
<dbReference type="GO" id="GO:0043169">
    <property type="term" value="F:cation binding"/>
    <property type="evidence" value="ECO:0007669"/>
    <property type="project" value="InterPro"/>
</dbReference>
<feature type="domain" description="Glycosyl hydrolase family 13 catalytic" evidence="9">
    <location>
        <begin position="150"/>
        <end position="552"/>
    </location>
</feature>
<accession>A0A2T5BYI2</accession>
<evidence type="ECO:0000256" key="3">
    <source>
        <dbReference type="ARBA" id="ARBA00009000"/>
    </source>
</evidence>
<evidence type="ECO:0000256" key="1">
    <source>
        <dbReference type="ARBA" id="ARBA00000826"/>
    </source>
</evidence>
<evidence type="ECO:0000256" key="7">
    <source>
        <dbReference type="ARBA" id="ARBA00023277"/>
    </source>
</evidence>
<evidence type="ECO:0000256" key="4">
    <source>
        <dbReference type="ARBA" id="ARBA00012541"/>
    </source>
</evidence>
<dbReference type="Gene3D" id="2.60.40.10">
    <property type="entry name" value="Immunoglobulins"/>
    <property type="match status" value="1"/>
</dbReference>
<evidence type="ECO:0000256" key="2">
    <source>
        <dbReference type="ARBA" id="ARBA00002953"/>
    </source>
</evidence>
<evidence type="ECO:0000259" key="9">
    <source>
        <dbReference type="SMART" id="SM00642"/>
    </source>
</evidence>
<comment type="catalytic activity">
    <reaction evidence="1">
        <text>Transfers a segment of a (1-&gt;4)-alpha-D-glucan chain to a primary hydroxy group in a similar glucan chain.</text>
        <dbReference type="EC" id="2.4.1.18"/>
    </reaction>
</comment>
<dbReference type="SUPFAM" id="SSF51445">
    <property type="entry name" value="(Trans)glycosidases"/>
    <property type="match status" value="1"/>
</dbReference>
<evidence type="ECO:0000313" key="10">
    <source>
        <dbReference type="EMBL" id="PTN07302.1"/>
    </source>
</evidence>
<evidence type="ECO:0000256" key="5">
    <source>
        <dbReference type="ARBA" id="ARBA00022676"/>
    </source>
</evidence>
<dbReference type="PANTHER" id="PTHR43651">
    <property type="entry name" value="1,4-ALPHA-GLUCAN-BRANCHING ENZYME"/>
    <property type="match status" value="1"/>
</dbReference>
<dbReference type="EMBL" id="QAAD01000019">
    <property type="protein sequence ID" value="PTN07302.1"/>
    <property type="molecule type" value="Genomic_DNA"/>
</dbReference>
<dbReference type="GO" id="GO:0003844">
    <property type="term" value="F:1,4-alpha-glucan branching enzyme activity"/>
    <property type="evidence" value="ECO:0007669"/>
    <property type="project" value="UniProtKB-EC"/>
</dbReference>
<dbReference type="OrthoDB" id="9800174at2"/>
<dbReference type="CDD" id="cd11321">
    <property type="entry name" value="AmyAc_bac_euk_BE"/>
    <property type="match status" value="1"/>
</dbReference>
<dbReference type="InterPro" id="IPR013780">
    <property type="entry name" value="Glyco_hydro_b"/>
</dbReference>
<evidence type="ECO:0000256" key="6">
    <source>
        <dbReference type="ARBA" id="ARBA00022679"/>
    </source>
</evidence>
<organism evidence="10 11">
    <name type="scientific">Mangrovibacterium marinum</name>
    <dbReference type="NCBI Taxonomy" id="1639118"/>
    <lineage>
        <taxon>Bacteria</taxon>
        <taxon>Pseudomonadati</taxon>
        <taxon>Bacteroidota</taxon>
        <taxon>Bacteroidia</taxon>
        <taxon>Marinilabiliales</taxon>
        <taxon>Prolixibacteraceae</taxon>
        <taxon>Mangrovibacterium</taxon>
    </lineage>
</organism>
<dbReference type="Pfam" id="PF02806">
    <property type="entry name" value="Alpha-amylase_C"/>
    <property type="match status" value="1"/>
</dbReference>
<dbReference type="CDD" id="cd02854">
    <property type="entry name" value="E_set_GBE_euk_N"/>
    <property type="match status" value="1"/>
</dbReference>
<dbReference type="Gene3D" id="2.60.40.1180">
    <property type="entry name" value="Golgi alpha-mannosidase II"/>
    <property type="match status" value="1"/>
</dbReference>
<dbReference type="GO" id="GO:0005978">
    <property type="term" value="P:glycogen biosynthetic process"/>
    <property type="evidence" value="ECO:0007669"/>
    <property type="project" value="InterPro"/>
</dbReference>
<keyword evidence="6" id="KW-0808">Transferase</keyword>
<dbReference type="GO" id="GO:0004553">
    <property type="term" value="F:hydrolase activity, hydrolyzing O-glycosyl compounds"/>
    <property type="evidence" value="ECO:0007669"/>
    <property type="project" value="InterPro"/>
</dbReference>
<dbReference type="FunFam" id="3.20.20.80:FF:000001">
    <property type="entry name" value="1,4-alpha-glucan branching enzyme"/>
    <property type="match status" value="1"/>
</dbReference>
<dbReference type="RefSeq" id="WP_107823369.1">
    <property type="nucleotide sequence ID" value="NZ_OY782574.1"/>
</dbReference>
<dbReference type="InterPro" id="IPR037439">
    <property type="entry name" value="Branching_enzy"/>
</dbReference>
<dbReference type="SUPFAM" id="SSF51011">
    <property type="entry name" value="Glycosyl hydrolase domain"/>
    <property type="match status" value="1"/>
</dbReference>
<dbReference type="SMART" id="SM00642">
    <property type="entry name" value="Aamy"/>
    <property type="match status" value="1"/>
</dbReference>
<dbReference type="Proteomes" id="UP000243525">
    <property type="component" value="Unassembled WGS sequence"/>
</dbReference>
<proteinExistence type="inferred from homology"/>